<feature type="transmembrane region" description="Helical" evidence="1">
    <location>
        <begin position="118"/>
        <end position="143"/>
    </location>
</feature>
<feature type="transmembrane region" description="Helical" evidence="1">
    <location>
        <begin position="7"/>
        <end position="29"/>
    </location>
</feature>
<evidence type="ECO:0000313" key="5">
    <source>
        <dbReference type="Proteomes" id="UP000271380"/>
    </source>
</evidence>
<dbReference type="EMBL" id="CP011312">
    <property type="protein sequence ID" value="AKE40600.1"/>
    <property type="molecule type" value="Genomic_DNA"/>
</dbReference>
<dbReference type="RefSeq" id="WP_046438707.1">
    <property type="nucleotide sequence ID" value="NZ_CP011312.1"/>
</dbReference>
<dbReference type="Proteomes" id="UP000033457">
    <property type="component" value="Chromosome"/>
</dbReference>
<accession>A0A0F6QZA1</accession>
<keyword evidence="1" id="KW-0472">Membrane</keyword>
<dbReference type="Proteomes" id="UP000271380">
    <property type="component" value="Chromosome"/>
</dbReference>
<proteinExistence type="predicted"/>
<keyword evidence="1" id="KW-1133">Transmembrane helix</keyword>
<keyword evidence="1" id="KW-0812">Transmembrane</keyword>
<evidence type="ECO:0000256" key="1">
    <source>
        <dbReference type="SAM" id="Phobius"/>
    </source>
</evidence>
<dbReference type="KEGG" id="cku:UL82_01875"/>
<evidence type="ECO:0000313" key="2">
    <source>
        <dbReference type="EMBL" id="AKE40600.1"/>
    </source>
</evidence>
<evidence type="ECO:0000313" key="3">
    <source>
        <dbReference type="EMBL" id="VEH04875.1"/>
    </source>
</evidence>
<dbReference type="OrthoDB" id="4403208at2"/>
<feature type="transmembrane region" description="Helical" evidence="1">
    <location>
        <begin position="222"/>
        <end position="241"/>
    </location>
</feature>
<sequence length="274" mass="29940">MRRLQLAGYALISAVFIALGGQLIAMLNWDGIFLTRYFFIGDLGVRECGNITSDINPRYLCSPGYPYFVLGWVAAGGLLILAGALILSANSLAAAAHGINATGHVAQRYVQTEKKTIMWARVFGIFIAFSLGLAGIAALFVGTVSVDFSQLGHDIALSSYAFCLWAGIIFSVLGTWILATRGWRWRISPQLSGCGVAILVFSAVGLFFYLRGGYHAPFGLYQRMWVDSLHLWLLMLGANFIKNPIVAEKKRAEKLLARNRRQAEKDAAVKAVGE</sequence>
<feature type="transmembrane region" description="Helical" evidence="1">
    <location>
        <begin position="65"/>
        <end position="87"/>
    </location>
</feature>
<evidence type="ECO:0000313" key="4">
    <source>
        <dbReference type="Proteomes" id="UP000033457"/>
    </source>
</evidence>
<keyword evidence="4" id="KW-1185">Reference proteome</keyword>
<reference evidence="2 4" key="1">
    <citation type="journal article" date="2015" name="Genome Announc.">
        <title>Complete Genome Sequence of Corynebacterium kutscheri DSM 20755, a Corynebacterial Type Strain with Remarkably Low G+C Content of Chromosomal DNA.</title>
        <authorList>
            <person name="Ruckert C."/>
            <person name="Albersmeier A."/>
            <person name="Winkler A."/>
            <person name="Tauch A."/>
        </authorList>
    </citation>
    <scope>NUCLEOTIDE SEQUENCE [LARGE SCALE GENOMIC DNA]</scope>
    <source>
        <strain evidence="2 4">DSM 20755</strain>
    </source>
</reference>
<protein>
    <submittedName>
        <fullName evidence="2">Uncharacterized protein</fullName>
    </submittedName>
</protein>
<dbReference type="AlphaFoldDB" id="A0A0F6QZA1"/>
<feature type="transmembrane region" description="Helical" evidence="1">
    <location>
        <begin position="191"/>
        <end position="210"/>
    </location>
</feature>
<dbReference type="HOGENOM" id="CLU_1014577_0_0_11"/>
<gene>
    <name evidence="3" type="ORF">NCTC949_00315</name>
    <name evidence="2" type="ORF">UL82_01875</name>
</gene>
<name>A0A0F6QZA1_9CORY</name>
<dbReference type="STRING" id="35755.UL82_01875"/>
<organism evidence="2 4">
    <name type="scientific">Corynebacterium kutscheri</name>
    <dbReference type="NCBI Taxonomy" id="35755"/>
    <lineage>
        <taxon>Bacteria</taxon>
        <taxon>Bacillati</taxon>
        <taxon>Actinomycetota</taxon>
        <taxon>Actinomycetes</taxon>
        <taxon>Mycobacteriales</taxon>
        <taxon>Corynebacteriaceae</taxon>
        <taxon>Corynebacterium</taxon>
    </lineage>
</organism>
<dbReference type="EMBL" id="LR134377">
    <property type="protein sequence ID" value="VEH04875.1"/>
    <property type="molecule type" value="Genomic_DNA"/>
</dbReference>
<reference evidence="3 5" key="2">
    <citation type="submission" date="2018-12" db="EMBL/GenBank/DDBJ databases">
        <authorList>
            <consortium name="Pathogen Informatics"/>
        </authorList>
    </citation>
    <scope>NUCLEOTIDE SEQUENCE [LARGE SCALE GENOMIC DNA]</scope>
    <source>
        <strain evidence="3 5">NCTC949</strain>
    </source>
</reference>
<feature type="transmembrane region" description="Helical" evidence="1">
    <location>
        <begin position="155"/>
        <end position="179"/>
    </location>
</feature>